<dbReference type="SUPFAM" id="SSF75169">
    <property type="entry name" value="DsrEFH-like"/>
    <property type="match status" value="1"/>
</dbReference>
<comment type="caution">
    <text evidence="1">The sequence shown here is derived from an EMBL/GenBank/DDBJ whole genome shotgun (WGS) entry which is preliminary data.</text>
</comment>
<dbReference type="InterPro" id="IPR003787">
    <property type="entry name" value="Sulphur_relay_DsrE/F-like"/>
</dbReference>
<gene>
    <name evidence="1" type="ORF">FHX64_000520</name>
</gene>
<dbReference type="AlphaFoldDB" id="A0A7W5DNT8"/>
<accession>A0A7W5DNT8</accession>
<dbReference type="Pfam" id="PF02635">
    <property type="entry name" value="DsrE"/>
    <property type="match status" value="1"/>
</dbReference>
<dbReference type="Proteomes" id="UP000544222">
    <property type="component" value="Unassembled WGS sequence"/>
</dbReference>
<evidence type="ECO:0000313" key="2">
    <source>
        <dbReference type="Proteomes" id="UP000544222"/>
    </source>
</evidence>
<proteinExistence type="predicted"/>
<dbReference type="Gene3D" id="3.40.1260.10">
    <property type="entry name" value="DsrEFH-like"/>
    <property type="match status" value="1"/>
</dbReference>
<dbReference type="RefSeq" id="WP_183412262.1">
    <property type="nucleotide sequence ID" value="NZ_JACHYB010000001.1"/>
</dbReference>
<name>A0A7W5DNT8_9PORP</name>
<reference evidence="1 2" key="1">
    <citation type="submission" date="2020-08" db="EMBL/GenBank/DDBJ databases">
        <title>Genomic Encyclopedia of Type Strains, Phase IV (KMG-IV): sequencing the most valuable type-strain genomes for metagenomic binning, comparative biology and taxonomic classification.</title>
        <authorList>
            <person name="Goeker M."/>
        </authorList>
    </citation>
    <scope>NUCLEOTIDE SEQUENCE [LARGE SCALE GENOMIC DNA]</scope>
    <source>
        <strain evidence="1 2">DSM 27471</strain>
    </source>
</reference>
<evidence type="ECO:0000313" key="1">
    <source>
        <dbReference type="EMBL" id="MBB3186357.1"/>
    </source>
</evidence>
<keyword evidence="2" id="KW-1185">Reference proteome</keyword>
<evidence type="ECO:0008006" key="3">
    <source>
        <dbReference type="Google" id="ProtNLM"/>
    </source>
</evidence>
<organism evidence="1 2">
    <name type="scientific">Microbacter margulisiae</name>
    <dbReference type="NCBI Taxonomy" id="1350067"/>
    <lineage>
        <taxon>Bacteria</taxon>
        <taxon>Pseudomonadati</taxon>
        <taxon>Bacteroidota</taxon>
        <taxon>Bacteroidia</taxon>
        <taxon>Bacteroidales</taxon>
        <taxon>Porphyromonadaceae</taxon>
        <taxon>Microbacter</taxon>
    </lineage>
</organism>
<dbReference type="InterPro" id="IPR027396">
    <property type="entry name" value="DsrEFH-like"/>
</dbReference>
<sequence length="111" mass="12448">MEKLNILWTTNNKETFFNMVSMYATNAKKRGWWQDVNVIIWGSSSKLAGSDPEVQEKIKEMLAAGVTVEGCLACADNSGVTEELRKLGVELRYMGQPLTDYLKADEKILSV</sequence>
<dbReference type="EMBL" id="JACHYB010000001">
    <property type="protein sequence ID" value="MBB3186357.1"/>
    <property type="molecule type" value="Genomic_DNA"/>
</dbReference>
<protein>
    <recommendedName>
        <fullName evidence="3">DsrE family protein</fullName>
    </recommendedName>
</protein>